<feature type="region of interest" description="Disordered" evidence="11">
    <location>
        <begin position="121"/>
        <end position="146"/>
    </location>
</feature>
<keyword evidence="6" id="KW-0805">Transcription regulation</keyword>
<keyword evidence="7" id="KW-0238">DNA-binding</keyword>
<evidence type="ECO:0000313" key="14">
    <source>
        <dbReference type="Proteomes" id="UP000075884"/>
    </source>
</evidence>
<dbReference type="AlphaFoldDB" id="A0A182NY58"/>
<evidence type="ECO:0000256" key="2">
    <source>
        <dbReference type="ARBA" id="ARBA00022723"/>
    </source>
</evidence>
<reference evidence="13" key="2">
    <citation type="submission" date="2020-05" db="UniProtKB">
        <authorList>
            <consortium name="EnsemblMetazoa"/>
        </authorList>
    </citation>
    <scope>IDENTIFICATION</scope>
    <source>
        <strain evidence="13">WRAIR2</strain>
    </source>
</reference>
<name>A0A182NY58_9DIPT</name>
<accession>A0A182NY58</accession>
<organism evidence="13 14">
    <name type="scientific">Anopheles dirus</name>
    <dbReference type="NCBI Taxonomy" id="7168"/>
    <lineage>
        <taxon>Eukaryota</taxon>
        <taxon>Metazoa</taxon>
        <taxon>Ecdysozoa</taxon>
        <taxon>Arthropoda</taxon>
        <taxon>Hexapoda</taxon>
        <taxon>Insecta</taxon>
        <taxon>Pterygota</taxon>
        <taxon>Neoptera</taxon>
        <taxon>Endopterygota</taxon>
        <taxon>Diptera</taxon>
        <taxon>Nematocera</taxon>
        <taxon>Culicoidea</taxon>
        <taxon>Culicidae</taxon>
        <taxon>Anophelinae</taxon>
        <taxon>Anopheles</taxon>
    </lineage>
</organism>
<evidence type="ECO:0000313" key="13">
    <source>
        <dbReference type="EnsemblMetazoa" id="ADIR014764-PA"/>
    </source>
</evidence>
<proteinExistence type="predicted"/>
<dbReference type="SUPFAM" id="SSF57667">
    <property type="entry name" value="beta-beta-alpha zinc fingers"/>
    <property type="match status" value="1"/>
</dbReference>
<keyword evidence="9" id="KW-0539">Nucleus</keyword>
<evidence type="ECO:0000256" key="4">
    <source>
        <dbReference type="ARBA" id="ARBA00022771"/>
    </source>
</evidence>
<dbReference type="PROSITE" id="PS00028">
    <property type="entry name" value="ZINC_FINGER_C2H2_1"/>
    <property type="match status" value="1"/>
</dbReference>
<evidence type="ECO:0000256" key="11">
    <source>
        <dbReference type="SAM" id="MobiDB-lite"/>
    </source>
</evidence>
<sequence length="248" mass="28217">MAKNPAVSRSTLYQKVSDEGETGWQEHVEECLESSWDLEQDQYEEAVPEETDWDVAVENNGEACWNSDVENDIEVNMEAADHDQQEEPVTDTGSDCNEDGVVVCQMQGWDSDQEQVIQEEVTSDWSSSDQWHTTDNSGGDWNEDNNTNAAELQTASLYWNEVALANEKDTSSNREVEILGEEIPLENVECVNLLQKAEDASDSDDDKRPFACDECSKRYMQKSSLAKHKLYIHRKRKGHFRFPPKNVA</sequence>
<evidence type="ECO:0000256" key="3">
    <source>
        <dbReference type="ARBA" id="ARBA00022737"/>
    </source>
</evidence>
<feature type="region of interest" description="Disordered" evidence="11">
    <location>
        <begin position="1"/>
        <end position="22"/>
    </location>
</feature>
<evidence type="ECO:0000256" key="9">
    <source>
        <dbReference type="ARBA" id="ARBA00023242"/>
    </source>
</evidence>
<comment type="subcellular location">
    <subcellularLocation>
        <location evidence="1">Nucleus</location>
    </subcellularLocation>
</comment>
<dbReference type="Gene3D" id="3.30.160.60">
    <property type="entry name" value="Classic Zinc Finger"/>
    <property type="match status" value="1"/>
</dbReference>
<dbReference type="VEuPathDB" id="VectorBase:ADIR014764"/>
<feature type="domain" description="C2H2-type" evidence="12">
    <location>
        <begin position="210"/>
        <end position="238"/>
    </location>
</feature>
<dbReference type="EnsemblMetazoa" id="ADIR014764-RA">
    <property type="protein sequence ID" value="ADIR014764-PA"/>
    <property type="gene ID" value="ADIR014764"/>
</dbReference>
<dbReference type="GO" id="GO:0003677">
    <property type="term" value="F:DNA binding"/>
    <property type="evidence" value="ECO:0007669"/>
    <property type="project" value="UniProtKB-KW"/>
</dbReference>
<keyword evidence="2" id="KW-0479">Metal-binding</keyword>
<evidence type="ECO:0000256" key="7">
    <source>
        <dbReference type="ARBA" id="ARBA00023125"/>
    </source>
</evidence>
<reference evidence="14" key="1">
    <citation type="submission" date="2013-03" db="EMBL/GenBank/DDBJ databases">
        <title>The Genome Sequence of Anopheles dirus WRAIR2.</title>
        <authorList>
            <consortium name="The Broad Institute Genomics Platform"/>
            <person name="Neafsey D.E."/>
            <person name="Walton C."/>
            <person name="Walker B."/>
            <person name="Young S.K."/>
            <person name="Zeng Q."/>
            <person name="Gargeya S."/>
            <person name="Fitzgerald M."/>
            <person name="Haas B."/>
            <person name="Abouelleil A."/>
            <person name="Allen A.W."/>
            <person name="Alvarado L."/>
            <person name="Arachchi H.M."/>
            <person name="Berlin A.M."/>
            <person name="Chapman S.B."/>
            <person name="Gainer-Dewar J."/>
            <person name="Goldberg J."/>
            <person name="Griggs A."/>
            <person name="Gujja S."/>
            <person name="Hansen M."/>
            <person name="Howarth C."/>
            <person name="Imamovic A."/>
            <person name="Ireland A."/>
            <person name="Larimer J."/>
            <person name="McCowan C."/>
            <person name="Murphy C."/>
            <person name="Pearson M."/>
            <person name="Poon T.W."/>
            <person name="Priest M."/>
            <person name="Roberts A."/>
            <person name="Saif S."/>
            <person name="Shea T."/>
            <person name="Sisk P."/>
            <person name="Sykes S."/>
            <person name="Wortman J."/>
            <person name="Nusbaum C."/>
            <person name="Birren B."/>
        </authorList>
    </citation>
    <scope>NUCLEOTIDE SEQUENCE [LARGE SCALE GENOMIC DNA]</scope>
    <source>
        <strain evidence="14">WRAIR2</strain>
    </source>
</reference>
<keyword evidence="8" id="KW-0804">Transcription</keyword>
<dbReference type="Proteomes" id="UP000075884">
    <property type="component" value="Unassembled WGS sequence"/>
</dbReference>
<keyword evidence="4 10" id="KW-0863">Zinc-finger</keyword>
<evidence type="ECO:0000256" key="5">
    <source>
        <dbReference type="ARBA" id="ARBA00022833"/>
    </source>
</evidence>
<feature type="compositionally biased region" description="Polar residues" evidence="11">
    <location>
        <begin position="123"/>
        <end position="146"/>
    </location>
</feature>
<keyword evidence="14" id="KW-1185">Reference proteome</keyword>
<protein>
    <recommendedName>
        <fullName evidence="12">C2H2-type domain-containing protein</fullName>
    </recommendedName>
</protein>
<evidence type="ECO:0000256" key="8">
    <source>
        <dbReference type="ARBA" id="ARBA00023163"/>
    </source>
</evidence>
<dbReference type="PROSITE" id="PS50157">
    <property type="entry name" value="ZINC_FINGER_C2H2_2"/>
    <property type="match status" value="1"/>
</dbReference>
<evidence type="ECO:0000256" key="1">
    <source>
        <dbReference type="ARBA" id="ARBA00004123"/>
    </source>
</evidence>
<dbReference type="GO" id="GO:0005634">
    <property type="term" value="C:nucleus"/>
    <property type="evidence" value="ECO:0007669"/>
    <property type="project" value="UniProtKB-SubCell"/>
</dbReference>
<dbReference type="InterPro" id="IPR036236">
    <property type="entry name" value="Znf_C2H2_sf"/>
</dbReference>
<dbReference type="InterPro" id="IPR013087">
    <property type="entry name" value="Znf_C2H2_type"/>
</dbReference>
<evidence type="ECO:0000256" key="10">
    <source>
        <dbReference type="PROSITE-ProRule" id="PRU00042"/>
    </source>
</evidence>
<keyword evidence="5" id="KW-0862">Zinc</keyword>
<evidence type="ECO:0000256" key="6">
    <source>
        <dbReference type="ARBA" id="ARBA00023015"/>
    </source>
</evidence>
<dbReference type="FunFam" id="3.30.160.60:FF:000322">
    <property type="entry name" value="GDNF-inducible zinc finger protein 1"/>
    <property type="match status" value="1"/>
</dbReference>
<keyword evidence="3" id="KW-0677">Repeat</keyword>
<evidence type="ECO:0000259" key="12">
    <source>
        <dbReference type="PROSITE" id="PS50157"/>
    </source>
</evidence>
<dbReference type="GO" id="GO:0008270">
    <property type="term" value="F:zinc ion binding"/>
    <property type="evidence" value="ECO:0007669"/>
    <property type="project" value="UniProtKB-KW"/>
</dbReference>